<keyword evidence="3" id="KW-1185">Reference proteome</keyword>
<sequence length="201" mass="21773">MDQGGGRVWTCPCFSLPTSAQTFSPQEKHHEAKLVRNNKSALAGSVTMAIDVDPSPTPDSFRTHLIALISAYQLGPSSGVPVPRYDGPRDWQTETILGCLSEFARRMWMAEEVAGELQSLKARGCFEYIDIDGESETECGTLRGTPRREREDALKLKDVNRCAVNGNGVNGSADLDTPQQQQQKQSTGTATSTTATAAPQV</sequence>
<dbReference type="Proteomes" id="UP000242287">
    <property type="component" value="Unassembled WGS sequence"/>
</dbReference>
<dbReference type="EMBL" id="KZ301973">
    <property type="protein sequence ID" value="PFH53612.1"/>
    <property type="molecule type" value="Genomic_DNA"/>
</dbReference>
<accession>A0A2A9P004</accession>
<feature type="non-terminal residue" evidence="2">
    <location>
        <position position="201"/>
    </location>
</feature>
<reference evidence="2 3" key="1">
    <citation type="submission" date="2014-02" db="EMBL/GenBank/DDBJ databases">
        <title>Transposable element dynamics among asymbiotic and ectomycorrhizal Amanita fungi.</title>
        <authorList>
            <consortium name="DOE Joint Genome Institute"/>
            <person name="Hess J."/>
            <person name="Skrede I."/>
            <person name="Wolfe B."/>
            <person name="LaButti K."/>
            <person name="Ohm R.A."/>
            <person name="Grigoriev I.V."/>
            <person name="Pringle A."/>
        </authorList>
    </citation>
    <scope>NUCLEOTIDE SEQUENCE [LARGE SCALE GENOMIC DNA]</scope>
    <source>
        <strain evidence="2 3">SKay4041</strain>
    </source>
</reference>
<gene>
    <name evidence="2" type="ORF">AMATHDRAFT_79081</name>
</gene>
<name>A0A2A9P004_9AGAR</name>
<dbReference type="AlphaFoldDB" id="A0A2A9P004"/>
<evidence type="ECO:0000256" key="1">
    <source>
        <dbReference type="SAM" id="MobiDB-lite"/>
    </source>
</evidence>
<dbReference type="OrthoDB" id="3133167at2759"/>
<proteinExistence type="predicted"/>
<feature type="region of interest" description="Disordered" evidence="1">
    <location>
        <begin position="167"/>
        <end position="201"/>
    </location>
</feature>
<evidence type="ECO:0000313" key="3">
    <source>
        <dbReference type="Proteomes" id="UP000242287"/>
    </source>
</evidence>
<protein>
    <submittedName>
        <fullName evidence="2">Uncharacterized protein</fullName>
    </submittedName>
</protein>
<evidence type="ECO:0000313" key="2">
    <source>
        <dbReference type="EMBL" id="PFH53612.1"/>
    </source>
</evidence>
<dbReference type="STRING" id="703135.A0A2A9P004"/>
<feature type="compositionally biased region" description="Low complexity" evidence="1">
    <location>
        <begin position="177"/>
        <end position="201"/>
    </location>
</feature>
<organism evidence="2 3">
    <name type="scientific">Amanita thiersii Skay4041</name>
    <dbReference type="NCBI Taxonomy" id="703135"/>
    <lineage>
        <taxon>Eukaryota</taxon>
        <taxon>Fungi</taxon>
        <taxon>Dikarya</taxon>
        <taxon>Basidiomycota</taxon>
        <taxon>Agaricomycotina</taxon>
        <taxon>Agaricomycetes</taxon>
        <taxon>Agaricomycetidae</taxon>
        <taxon>Agaricales</taxon>
        <taxon>Pluteineae</taxon>
        <taxon>Amanitaceae</taxon>
        <taxon>Amanita</taxon>
    </lineage>
</organism>